<keyword evidence="16" id="KW-0862">Zinc</keyword>
<evidence type="ECO:0000313" key="27">
    <source>
        <dbReference type="EMBL" id="CAH2291484.1"/>
    </source>
</evidence>
<dbReference type="Gene3D" id="3.40.50.300">
    <property type="entry name" value="P-loop containing nucleotide triphosphate hydrolases"/>
    <property type="match status" value="2"/>
</dbReference>
<comment type="subcellular location">
    <subcellularLocation>
        <location evidence="3">Cytoplasm</location>
        <location evidence="3">Cytosol</location>
    </subcellularLocation>
    <subcellularLocation>
        <location evidence="2">Lipid droplet</location>
    </subcellularLocation>
</comment>
<feature type="compositionally biased region" description="Low complexity" evidence="24">
    <location>
        <begin position="62"/>
        <end position="72"/>
    </location>
</feature>
<evidence type="ECO:0000256" key="1">
    <source>
        <dbReference type="ARBA" id="ARBA00000900"/>
    </source>
</evidence>
<dbReference type="GO" id="GO:0006511">
    <property type="term" value="P:ubiquitin-dependent protein catabolic process"/>
    <property type="evidence" value="ECO:0007669"/>
    <property type="project" value="TreeGrafter"/>
</dbReference>
<dbReference type="GO" id="GO:0005524">
    <property type="term" value="F:ATP binding"/>
    <property type="evidence" value="ECO:0007669"/>
    <property type="project" value="UniProtKB-KW"/>
</dbReference>
<dbReference type="GO" id="GO:0008270">
    <property type="term" value="F:zinc ion binding"/>
    <property type="evidence" value="ECO:0007669"/>
    <property type="project" value="UniProtKB-KW"/>
</dbReference>
<keyword evidence="9" id="KW-0551">Lipid droplet</keyword>
<keyword evidence="7" id="KW-0963">Cytoplasm</keyword>
<dbReference type="PROSITE" id="PS50089">
    <property type="entry name" value="ZF_RING_2"/>
    <property type="match status" value="1"/>
</dbReference>
<evidence type="ECO:0000256" key="8">
    <source>
        <dbReference type="ARBA" id="ARBA00022657"/>
    </source>
</evidence>
<dbReference type="GO" id="GO:2000051">
    <property type="term" value="P:negative regulation of non-canonical Wnt signaling pathway"/>
    <property type="evidence" value="ECO:0007669"/>
    <property type="project" value="TreeGrafter"/>
</dbReference>
<feature type="compositionally biased region" description="Polar residues" evidence="24">
    <location>
        <begin position="439"/>
        <end position="449"/>
    </location>
</feature>
<reference evidence="27" key="1">
    <citation type="submission" date="2022-03" db="EMBL/GenBank/DDBJ databases">
        <authorList>
            <person name="Alioto T."/>
            <person name="Alioto T."/>
            <person name="Gomez Garrido J."/>
        </authorList>
    </citation>
    <scope>NUCLEOTIDE SEQUENCE</scope>
</reference>
<feature type="compositionally biased region" description="Basic and acidic residues" evidence="24">
    <location>
        <begin position="405"/>
        <end position="419"/>
    </location>
</feature>
<comment type="catalytic activity">
    <reaction evidence="1">
        <text>S-ubiquitinyl-[E2 ubiquitin-conjugating enzyme]-L-cysteine + [acceptor protein]-L-lysine = [E2 ubiquitin-conjugating enzyme]-L-cysteine + N(6)-ubiquitinyl-[acceptor protein]-L-lysine.</text>
        <dbReference type="EC" id="2.3.2.27"/>
    </reaction>
</comment>
<feature type="compositionally biased region" description="Basic residues" evidence="24">
    <location>
        <begin position="91"/>
        <end position="101"/>
    </location>
</feature>
<comment type="pathway">
    <text evidence="4">Protein modification; protein ubiquitination.</text>
</comment>
<evidence type="ECO:0000256" key="12">
    <source>
        <dbReference type="ARBA" id="ARBA00022741"/>
    </source>
</evidence>
<accession>A0AAD1S3J0</accession>
<dbReference type="GO" id="GO:0005730">
    <property type="term" value="C:nucleolus"/>
    <property type="evidence" value="ECO:0007669"/>
    <property type="project" value="TreeGrafter"/>
</dbReference>
<keyword evidence="15" id="KW-0378">Hydrolase</keyword>
<gene>
    <name evidence="27" type="ORF">PECUL_23A035464</name>
</gene>
<keyword evidence="11" id="KW-0479">Metal-binding</keyword>
<evidence type="ECO:0000256" key="23">
    <source>
        <dbReference type="SAM" id="Coils"/>
    </source>
</evidence>
<dbReference type="GO" id="GO:0061630">
    <property type="term" value="F:ubiquitin protein ligase activity"/>
    <property type="evidence" value="ECO:0007669"/>
    <property type="project" value="UniProtKB-EC"/>
</dbReference>
<dbReference type="PROSITE" id="PS00518">
    <property type="entry name" value="ZF_RING_1"/>
    <property type="match status" value="1"/>
</dbReference>
<feature type="compositionally biased region" description="Basic and acidic residues" evidence="24">
    <location>
        <begin position="450"/>
        <end position="467"/>
    </location>
</feature>
<evidence type="ECO:0000256" key="2">
    <source>
        <dbReference type="ARBA" id="ARBA00004502"/>
    </source>
</evidence>
<evidence type="ECO:0000256" key="16">
    <source>
        <dbReference type="ARBA" id="ARBA00022833"/>
    </source>
</evidence>
<feature type="region of interest" description="Disordered" evidence="24">
    <location>
        <begin position="54"/>
        <end position="519"/>
    </location>
</feature>
<feature type="compositionally biased region" description="Basic residues" evidence="24">
    <location>
        <begin position="192"/>
        <end position="202"/>
    </location>
</feature>
<dbReference type="InterPro" id="IPR003593">
    <property type="entry name" value="AAA+_ATPase"/>
</dbReference>
<comment type="catalytic activity">
    <reaction evidence="21">
        <text>ATP + H2O = ADP + phosphate + H(+)</text>
        <dbReference type="Rhea" id="RHEA:13065"/>
        <dbReference type="ChEBI" id="CHEBI:15377"/>
        <dbReference type="ChEBI" id="CHEBI:15378"/>
        <dbReference type="ChEBI" id="CHEBI:30616"/>
        <dbReference type="ChEBI" id="CHEBI:43474"/>
        <dbReference type="ChEBI" id="CHEBI:456216"/>
    </reaction>
    <physiologicalReaction direction="left-to-right" evidence="21">
        <dbReference type="Rhea" id="RHEA:13066"/>
    </physiologicalReaction>
</comment>
<dbReference type="SMART" id="SM00184">
    <property type="entry name" value="RING"/>
    <property type="match status" value="1"/>
</dbReference>
<keyword evidence="10" id="KW-0808">Transferase</keyword>
<sequence length="5389" mass="616869">MKCVQCKHVSQDVSPKFCSECGHRMAPPDPSTPLQGELNANLLSLSAMEVESGNELITNEASSSQSSLSGQLVDVRTDEPKPLEDGFPSQSKKKKKKKKKNNSIVGLDSGDSLMSDLSSMENVSLDQNVGNDGQGDENANLPSLSEMEMESAQELISDPLPSSNAPRISRPATNVLVREPASLDESLNAPPSKKKKSRKKNKNRDTNNPEGSQPPSPSLPGLESLSISVIPENKNEAGQQLVSCELPQAPESVGLLPPGQSDRPDPDGNLEKPHPSDESKNDVLMTKEDKDGKPAEREGSLEKPTNNEKDIDQKSEESNDCIATGSNKNELAEKTEDKAKSDTNVPKGQARGETQNKKRQSNERDTETTKKVSDNPKQADNVNKGKPNKENENKAKKGQSLSKANEGKESIETHVKSEAKSQSGKQVVKENETSESDASDTVTSKSTNVTREETNITKTGKGKDSKNKPQQNKTVDSEMDKSSPSDNENLSKQKETQSDEQRTTGSKDQQGPRTRSSDPAHYISVYFHVIVSNDFKIKPDEDKVVVRAERISQYSNWKDNVCEMNFTRNLDHHGFLYEGCAKLHKSNIDKNIPYKYVVMRKGKELEYEYIYYVDSQDRSHVNRCLNLPPRLTTEREWHQYDDICMKEDKSFFKKIKEAGKNLMGLVSDQYKNIYKAKEIAGEVMLDSIFSILSTCDSINLSSFFNQLHQFYFVYTNPLLFGKYLIKWTALEFGEKQVKELILKMLVKVCQPFLPEEKSQVNAIIPNRLLAGLVCLLVIQSYRINPIKDHLARLCCVLCLEEKSREHLLDELENAKGVFSDIPGMNMLLREFCQSCIDKDVEQWIWVLPLLHKFNAPLLDTSADIEGEELRGGLRGHSHRCVVYVSELYVSEVHHPDLFQLMINKKHLLQTDRTLIRSWLCLVPMEEMNKLLDQIPVTILDALRSFCFKFPKANLSAKQRWIAGRGRILLQFMDPSSSFLGMHWQQAGFIRVFRGSEDWIWIIGACTLCGGWGKAEDILKSLLKLIQDLKDKIPSKDILLSCCDASLQLHTVICADFVKLYDSPVLSAGIFLNIIRKAGQQETCSEQELNAESPDIEHALQRALQLTRKWFQESFPFKLKLYGTSIDYELNFHKYASDSAWSRFLYAGEGVSLKWEEYLLSDLCRKIKQVDPIDQIKLYCSSQNTFKEIHPSVGKSFENCAIEAVHNACQSQRDILTQLDEGNLANFRRLVSAIIVNSWPKDDKEEPIEDFDMILKHLMEWKDATYIFKLFGTNSISQEAEVIQELVGLSDSIFLNAVDSLLFGDVQIKRLECILNNEKQFLSICKLKSDKNEVISVANVKTVLEWRRKELQSLKQEQQNVDCLLKMCERIKEFIPVNTCDIEKTHHENVGPKSLNQLLPIKRLDSQNEPNDAFSYYNLSPQVMVMAENMNRFKQSHILIISWVKEAQQFEDSPSAYLSDEEEMEDDEDQELTLKNLEKKLFTPCFQTYKKLYESIKSGEVTFEDLDRYLKDFKKRYVELQEELRTMCHLSSRDRGQWIAERVKQIEQYDQLNDAFKSAQIIDQLKAFLQLTGDFRTLDTLLQFGGDFESYKQNPLSCISDEVMKAKRILAEMKEEQAECLQEVIERKDFFNWVKEALEDVNELKVFVDLASISAGENDMDVDRVACFHDAVLGYSSILYELKPDFGFDRLMQCLKKLWKALDSDRNLPKKLRDSARHIEWLKTVKESHGSVELSSLSLATTINKNGIYIIQAPKENKKVTADSVVRLNLPEDNDDGNLRSYNLEELKELLNKLMLMSGKGEQGKVEVERFSEVFSNVQRLASSFIDLYLAGNILFRTWEATIFCSDDAKAGVRMTFNVTGIDDLEAHGTLTELLPDICKTMEHMLKEWIDFMNKERSQLYYLNYYSSEQLVYLCQQFQKRKDMNEEALVMLSFIKRNCSKMDTVKALYYPKTSSEKPSIALSRPDKMAFAMKLQKCENLLEKLGVVWDFFMKYMSSLFPDCLDIDQLGNCLASLADSEERPIIREFHPSLQKGRPNLVLCPSSDILSTAIAIYMQSLDQPLPSYDEVLLCTAQTTFEEVALFFRRCLTPGYKGKKIYCLLFADELGYDTAYRSEQLYQQLLSQGIQDYHLVIVCNSDREHCYIPSVFSQYKVHMIPQRPLADIQDYLKRHFAVGSEVISGASCFKNGMSVGIVASKRAGVGKSLYVKRLHKNLQTKYPSKRPILKTIRLIKPEVDENKVLQTFLPFLRSEHKDQPIIFHIDITSSVNSGISEFLFKLLVLQYLVESDGKIWRRQPYQLYIIEILESPSLLAKNQPRSIIHARQNMFIDFFPKISCCSPKDVLARITEKHSNVGQEDPGMDIVEFCSECFQRPFQYLIRFEQNQNLDTFRYIEGSVEGSPERCLQIFLLNCGMMDPSWSELRNFTWFLNIQLKDCEYSIFCNPELVGDTLQGFKNFVVNFMILMAKDFATPSLHIADQSPGRQTFNLRGIREEDLAPFLLRKTWESEPHPYIFFNEDRDSMTFIGFHLHPNAAGGIDAINPRNGNVIKTNVMTPQLYQGLQLQRVPFNIDFDKLPRHEKISRLSMVLGIQWPYDPDETYELTMDNILKILAVKMRFRCGIPVVIMGETGCGKTRLIKFLCHLSKGFAQTENMKLVKVHGGTSADTIYQKILEAQEFALYNTENHNCDTVLFFDEANTTDAISSIKEALCDHTVDGEPLKENSGLQIIAACNPYRKHTDEMINRLESAGLGYRVKADETKERLGSIPLRQLVYRVHALPPSMMPLVWDFGQLNDETEKKYIHQIIQRLAKDLSLSPNDIQLLTNILSSSQAYMRRRNDECSFVSLRDVERCVEVFKWFYNHSEKLLKSQKNMNIKVPRHLDKVAWCLVLAVGVCYHASLEDKESYREDICELFPEPYKNPDNILQEITNIQDLFLSGIKLRDTIARNLALKENLFMMVVCIELKIPLFLVGKPGSSKSLAKTIVADAMQGHAAHTELYKSLKQIHLVSFQCSPHSTPEGIIGTFKHCSRFQESKNLKEYVSVVVLDEIGLAEDSPKMPLKTLHPLLEDGCIEENPLPHKKVGFIGISNWALDPAKMNRGIFVSRGDPCENELIESAKGICSSDKLVLRKVEPYFPDFAKAYQTVCERQKEQNKEFFGLRDFYSLIKMVFAITRHSNMEPDADHIARAVLRNFSGKDEIKALNIFMPKSEETLSKDRINTMDLVMSNIRSDIDENECRYLLILTKNYAALQILQQAFCRTGQQPEIIFGSSFPKDQEYTQICRNINRVKMCMETGQMVVLLNLQNLYESLYDALNQYYVYLAGQKYVDLGLGTHRVKCRVHSKFRLIVIEEKEVVYKDFPIPLINRLEKHYLDINTVLNRKQKVVVKELEEWIRDFTTFNAEQLGVEPQEYTPSDVFVGYHSDTCASVILQVTENLEQNCSENKAQVKDKAKLVLLNCATPDSVIRHGNKELIEEYFKRQNHSSLLDFLGSHIHPRSGHHKSYTEITTFSRLLTSADKKLLEIGLQSQVENIEVLSLQQFDTEYSFLRKIRGFLEGSTGNQILIIQADFEEGSEGAHLVASAKYSTVNEINKVNLEDVSIFVYFITKLPRMHGGTSYVGFRGGLWRSIHIDDLRKSKDMVSDVTALQNLTISQLFQEEFDQQVGTKSEKNPGLDANEIEMIDDNETHDVMEIEPNAEKETESQEMEIDIVNESNRDIYRQAPSFNPNDILDTTILIRSCVQNAIGMLRDAENVTSRSTRRVEILIDLLSSRDQMQVSFLKMLKARLHSMLKGQEKVGYGAEEWVVREASNPNALQEAGTFRQTLWKRVQTAVTPILSHLLSIVDSDANLDNLVDPKVPDYVKSLWMSIFCNENFLNISYNRNETRSQNNTIPVKNNINLGLWNRNLMPFSWRIKDYLEGIWAQAQSITNPQDVEDKFLYIYGKGPLGQYISQLNDKDQYDVFLLYKRDFILLSMRVSSATELTLMESAFSLCIEELKPSEDIRERTLPWVHLAYHKFQHRLQTLSRILTLNPSVMEYLVQKAGEEDSMMAKGQMVVDIYATIACLEMLKDSLMTPNPQAWLRQVKNVQMPIELICSENYLQGQSQLCVPGITDIRCMWNGLFSMALFVEHVLLGNNVQGSEMKELLEVNTIYLGKALENFTDLKTIDPFMAVIDVLQRCREEVGKSTSRFGVPVCVICLEDPKEPVCLKCDHILCQSCLKQWLRPDRNICPLCKADVPENDPIVVSESIRNAIQKNVRFRQQCNAFFIDIICTLCFKDNTPPDKEVIHNLLALLFTTKESPTGQSGSRTYTKTLSPFDEAIDKTPVIRSVILKLLLKYSFYEIMVYADNYLNKIRRNTLLTSEDTMEVYLLFVNCLEDSLYEKGHVIPTQKLLKDEGDFLKDYIRNIGRHGLEDQSMHSLQEIARIRLALDMASAMFSEENGLAAIRDFLQHVKNLCTQSGNDWHRVYLIRKMASQHGIETVQKLFRDRDYRWLFPPQILRMQENQTNQIDLFLVCGNRYKCLRDGLGKALLEAGEETIVKAEEECKSPDWELSIHMVLAVFREITMQYGAQHDPNQHTVLLHDSVKNHIQDVSFLQEPTTRQFVHSLLDNSRPLLKVAPHMQGAHCAVIGLATHLAAVLLSVQNNLIGPLRNLAFFPNKMQNSYLPTMPEDLFFQFKGAVKEQLTWYVCRNGHYSAVGECGQPMQLGKCVDCNEVVGGQNHAPHAGFQRTQDNVDRTQTGHVLGNPEQRGVSVAPDRNVPAPVFIILRLVTHLAMLLGAEEDLQSTSDIVKPPVPDLRNFLLRHIARDLAQLRSTLGKSADETTTVIHLVIYRLFQTTQQQPGHWPVRFNETWSTKDGRNNWEIQMNHLIGPVLQTLNEDLRKVNEMIRNDERISSNPIVKIVYGDPLINGDPMTLPKDTRLHCSKVWSCRERISIGYLRHLVQQKNGKEAYPILWKFLEKENELKMVKFLPEILNLQKDLIKLFQNSAEANQQPIEEFLDGIRPETTQRVIKYRVEEYIFVWNHLKQSLHTNGEIKLPDDTCVDLSMSSDVSFLLPRRHGKGLCATSLVNYLITLHNSFVRAMEKFTNEEQTFSINASDVMDLHVISYNMERDLIPIILSNCQYSVQSGQGTTQEFDLCKIQRQIAGRFLQGKPLITTVGLPTYTLAHDLNYETIFMDVKKRLPQDSLPNSTVDSICRDLNVYSDVCEALRIVNVTLGFLATSEGKPEYPLSTYVEKDLQMVEESIVLILEALKRCHLKHIIAVWQLLTALKSEHLLRLKRDPFQEVDKAYKQQLNEAGQQKLNAFLEQHGSNLFLLELHEMIVLKLKKARSTDDFRPAWALRDTLGPLIEGKEIDFPELENDFPEEICLCHCVEAWKITAAKKWNRLRK</sequence>
<keyword evidence="12" id="KW-0547">Nucleotide-binding</keyword>
<keyword evidence="17" id="KW-0067">ATP-binding</keyword>
<evidence type="ECO:0000256" key="5">
    <source>
        <dbReference type="ARBA" id="ARBA00006914"/>
    </source>
</evidence>
<evidence type="ECO:0000313" key="28">
    <source>
        <dbReference type="Proteomes" id="UP001295444"/>
    </source>
</evidence>
<dbReference type="GO" id="GO:0002376">
    <property type="term" value="P:immune system process"/>
    <property type="evidence" value="ECO:0007669"/>
    <property type="project" value="UniProtKB-KW"/>
</dbReference>
<dbReference type="Pfam" id="PF20173">
    <property type="entry name" value="ZnF_RZ-type"/>
    <property type="match status" value="1"/>
</dbReference>
<evidence type="ECO:0000256" key="14">
    <source>
        <dbReference type="ARBA" id="ARBA00022786"/>
    </source>
</evidence>
<dbReference type="GO" id="GO:0002040">
    <property type="term" value="P:sprouting angiogenesis"/>
    <property type="evidence" value="ECO:0007669"/>
    <property type="project" value="TreeGrafter"/>
</dbReference>
<dbReference type="PROSITE" id="PS51981">
    <property type="entry name" value="ZF_RZ"/>
    <property type="match status" value="1"/>
</dbReference>
<protein>
    <recommendedName>
        <fullName evidence="6">RING-type E3 ubiquitin transferase</fullName>
        <ecNumber evidence="6">2.3.2.27</ecNumber>
    </recommendedName>
</protein>
<evidence type="ECO:0000259" key="26">
    <source>
        <dbReference type="PROSITE" id="PS51981"/>
    </source>
</evidence>
<feature type="compositionally biased region" description="Basic and acidic residues" evidence="24">
    <location>
        <begin position="354"/>
        <end position="374"/>
    </location>
</feature>
<dbReference type="InterPro" id="IPR031248">
    <property type="entry name" value="RNF213"/>
</dbReference>
<dbReference type="SMART" id="SM00382">
    <property type="entry name" value="AAA"/>
    <property type="match status" value="2"/>
</dbReference>
<keyword evidence="13 22" id="KW-0863">Zinc-finger</keyword>
<keyword evidence="28" id="KW-1185">Reference proteome</keyword>
<dbReference type="GO" id="GO:0016020">
    <property type="term" value="C:membrane"/>
    <property type="evidence" value="ECO:0007669"/>
    <property type="project" value="TreeGrafter"/>
</dbReference>
<dbReference type="SUPFAM" id="SSF57850">
    <property type="entry name" value="RING/U-box"/>
    <property type="match status" value="1"/>
</dbReference>
<organism evidence="27 28">
    <name type="scientific">Pelobates cultripes</name>
    <name type="common">Western spadefoot toad</name>
    <dbReference type="NCBI Taxonomy" id="61616"/>
    <lineage>
        <taxon>Eukaryota</taxon>
        <taxon>Metazoa</taxon>
        <taxon>Chordata</taxon>
        <taxon>Craniata</taxon>
        <taxon>Vertebrata</taxon>
        <taxon>Euteleostomi</taxon>
        <taxon>Amphibia</taxon>
        <taxon>Batrachia</taxon>
        <taxon>Anura</taxon>
        <taxon>Pelobatoidea</taxon>
        <taxon>Pelobatidae</taxon>
        <taxon>Pelobates</taxon>
    </lineage>
</organism>
<evidence type="ECO:0000256" key="24">
    <source>
        <dbReference type="SAM" id="MobiDB-lite"/>
    </source>
</evidence>
<dbReference type="SUPFAM" id="SSF52540">
    <property type="entry name" value="P-loop containing nucleoside triphosphate hydrolases"/>
    <property type="match status" value="2"/>
</dbReference>
<feature type="domain" description="RZ-type" evidence="26">
    <location>
        <begin position="4666"/>
        <end position="4737"/>
    </location>
</feature>
<feature type="domain" description="RING-type" evidence="25">
    <location>
        <begin position="4192"/>
        <end position="4231"/>
    </location>
</feature>
<proteinExistence type="inferred from homology"/>
<evidence type="ECO:0000256" key="7">
    <source>
        <dbReference type="ARBA" id="ARBA00022490"/>
    </source>
</evidence>
<evidence type="ECO:0000256" key="17">
    <source>
        <dbReference type="ARBA" id="ARBA00022840"/>
    </source>
</evidence>
<name>A0AAD1S3J0_PELCU</name>
<dbReference type="InterPro" id="IPR001841">
    <property type="entry name" value="Znf_RING"/>
</dbReference>
<evidence type="ECO:0000256" key="20">
    <source>
        <dbReference type="ARBA" id="ARBA00023268"/>
    </source>
</evidence>
<keyword evidence="18" id="KW-0391">Immunity</keyword>
<dbReference type="PANTHER" id="PTHR22605:SF16">
    <property type="entry name" value="E3 UBIQUITIN-PROTEIN LIGASE RNF213"/>
    <property type="match status" value="1"/>
</dbReference>
<dbReference type="PANTHER" id="PTHR22605">
    <property type="entry name" value="RZ-TYPE DOMAIN-CONTAINING PROTEIN"/>
    <property type="match status" value="1"/>
</dbReference>
<evidence type="ECO:0000256" key="4">
    <source>
        <dbReference type="ARBA" id="ARBA00004906"/>
    </source>
</evidence>
<evidence type="ECO:0000256" key="21">
    <source>
        <dbReference type="ARBA" id="ARBA00048778"/>
    </source>
</evidence>
<dbReference type="GO" id="GO:0005829">
    <property type="term" value="C:cytosol"/>
    <property type="evidence" value="ECO:0007669"/>
    <property type="project" value="UniProtKB-SubCell"/>
</dbReference>
<feature type="compositionally biased region" description="Low complexity" evidence="24">
    <location>
        <begin position="106"/>
        <end position="120"/>
    </location>
</feature>
<keyword evidence="23" id="KW-0175">Coiled coil</keyword>
<dbReference type="EC" id="2.3.2.27" evidence="6"/>
<evidence type="ECO:0000259" key="25">
    <source>
        <dbReference type="PROSITE" id="PS50089"/>
    </source>
</evidence>
<evidence type="ECO:0000256" key="3">
    <source>
        <dbReference type="ARBA" id="ARBA00004514"/>
    </source>
</evidence>
<keyword evidence="19" id="KW-0443">Lipid metabolism</keyword>
<keyword evidence="14" id="KW-0833">Ubl conjugation pathway</keyword>
<evidence type="ECO:0000256" key="10">
    <source>
        <dbReference type="ARBA" id="ARBA00022679"/>
    </source>
</evidence>
<feature type="compositionally biased region" description="Basic and acidic residues" evidence="24">
    <location>
        <begin position="475"/>
        <end position="502"/>
    </location>
</feature>
<dbReference type="EMBL" id="OW240916">
    <property type="protein sequence ID" value="CAH2291484.1"/>
    <property type="molecule type" value="Genomic_DNA"/>
</dbReference>
<dbReference type="GO" id="GO:0005811">
    <property type="term" value="C:lipid droplet"/>
    <property type="evidence" value="ECO:0007669"/>
    <property type="project" value="UniProtKB-SubCell"/>
</dbReference>
<feature type="compositionally biased region" description="Basic and acidic residues" evidence="24">
    <location>
        <begin position="330"/>
        <end position="341"/>
    </location>
</feature>
<evidence type="ECO:0000256" key="13">
    <source>
        <dbReference type="ARBA" id="ARBA00022771"/>
    </source>
</evidence>
<dbReference type="InterPro" id="IPR046439">
    <property type="entry name" value="ZF_RZ_dom"/>
</dbReference>
<dbReference type="InterPro" id="IPR017907">
    <property type="entry name" value="Znf_RING_CS"/>
</dbReference>
<dbReference type="FunFam" id="3.40.50.300:FF:000491">
    <property type="entry name" value="E3 ubiquitin-protein ligase RNF213"/>
    <property type="match status" value="1"/>
</dbReference>
<feature type="compositionally biased region" description="Basic and acidic residues" evidence="24">
    <location>
        <begin position="75"/>
        <end position="84"/>
    </location>
</feature>
<keyword evidence="27" id="KW-0436">Ligase</keyword>
<dbReference type="Proteomes" id="UP001295444">
    <property type="component" value="Chromosome 05"/>
</dbReference>
<dbReference type="InterPro" id="IPR013083">
    <property type="entry name" value="Znf_RING/FYVE/PHD"/>
</dbReference>
<dbReference type="CDD" id="cd16561">
    <property type="entry name" value="RING-HC_RNF213"/>
    <property type="match status" value="1"/>
</dbReference>
<feature type="coiled-coil region" evidence="23">
    <location>
        <begin position="1595"/>
        <end position="1622"/>
    </location>
</feature>
<feature type="compositionally biased region" description="Basic and acidic residues" evidence="24">
    <location>
        <begin position="262"/>
        <end position="317"/>
    </location>
</feature>
<dbReference type="InterPro" id="IPR027417">
    <property type="entry name" value="P-loop_NTPase"/>
</dbReference>
<comment type="similarity">
    <text evidence="5">Belongs to the AAA ATPase family.</text>
</comment>
<dbReference type="GO" id="GO:0016874">
    <property type="term" value="F:ligase activity"/>
    <property type="evidence" value="ECO:0007669"/>
    <property type="project" value="UniProtKB-KW"/>
</dbReference>
<dbReference type="Gene3D" id="3.30.40.10">
    <property type="entry name" value="Zinc/RING finger domain, C3HC4 (zinc finger)"/>
    <property type="match status" value="1"/>
</dbReference>
<evidence type="ECO:0000256" key="6">
    <source>
        <dbReference type="ARBA" id="ARBA00012483"/>
    </source>
</evidence>
<keyword evidence="20" id="KW-0511">Multifunctional enzyme</keyword>
<evidence type="ECO:0000256" key="11">
    <source>
        <dbReference type="ARBA" id="ARBA00022723"/>
    </source>
</evidence>
<feature type="compositionally biased region" description="Polar residues" evidence="24">
    <location>
        <begin position="503"/>
        <end position="514"/>
    </location>
</feature>
<feature type="compositionally biased region" description="Polar residues" evidence="24">
    <location>
        <begin position="121"/>
        <end position="131"/>
    </location>
</feature>
<dbReference type="GO" id="GO:0006629">
    <property type="term" value="P:lipid metabolic process"/>
    <property type="evidence" value="ECO:0007669"/>
    <property type="project" value="UniProtKB-KW"/>
</dbReference>
<dbReference type="GO" id="GO:0016887">
    <property type="term" value="F:ATP hydrolysis activity"/>
    <property type="evidence" value="ECO:0007669"/>
    <property type="project" value="InterPro"/>
</dbReference>
<evidence type="ECO:0000256" key="18">
    <source>
        <dbReference type="ARBA" id="ARBA00022859"/>
    </source>
</evidence>
<dbReference type="Pfam" id="PF13920">
    <property type="entry name" value="zf-C3HC4_3"/>
    <property type="match status" value="1"/>
</dbReference>
<keyword evidence="8" id="KW-0037">Angiogenesis</keyword>
<evidence type="ECO:0000256" key="9">
    <source>
        <dbReference type="ARBA" id="ARBA00022677"/>
    </source>
</evidence>
<evidence type="ECO:0000256" key="22">
    <source>
        <dbReference type="PROSITE-ProRule" id="PRU00175"/>
    </source>
</evidence>
<evidence type="ECO:0000256" key="15">
    <source>
        <dbReference type="ARBA" id="ARBA00022801"/>
    </source>
</evidence>
<evidence type="ECO:0000256" key="19">
    <source>
        <dbReference type="ARBA" id="ARBA00023098"/>
    </source>
</evidence>
<dbReference type="FunFam" id="3.40.50.300:FF:000804">
    <property type="entry name" value="E3 ubiquitin-protein ligase RNF213"/>
    <property type="match status" value="1"/>
</dbReference>